<reference evidence="2 3" key="1">
    <citation type="journal article" date="2017" name="G3 (Bethesda)">
        <title>First Draft Genome Sequence of the Pathogenic Fungus Lomentospora prolificans (Formerly Scedosporium prolificans).</title>
        <authorList>
            <person name="Luo R."/>
            <person name="Zimin A."/>
            <person name="Workman R."/>
            <person name="Fan Y."/>
            <person name="Pertea G."/>
            <person name="Grossman N."/>
            <person name="Wear M.P."/>
            <person name="Jia B."/>
            <person name="Miller H."/>
            <person name="Casadevall A."/>
            <person name="Timp W."/>
            <person name="Zhang S.X."/>
            <person name="Salzberg S.L."/>
        </authorList>
    </citation>
    <scope>NUCLEOTIDE SEQUENCE [LARGE SCALE GENOMIC DNA]</scope>
    <source>
        <strain evidence="2 3">JHH-5317</strain>
    </source>
</reference>
<organism evidence="2 3">
    <name type="scientific">Lomentospora prolificans</name>
    <dbReference type="NCBI Taxonomy" id="41688"/>
    <lineage>
        <taxon>Eukaryota</taxon>
        <taxon>Fungi</taxon>
        <taxon>Dikarya</taxon>
        <taxon>Ascomycota</taxon>
        <taxon>Pezizomycotina</taxon>
        <taxon>Sordariomycetes</taxon>
        <taxon>Hypocreomycetidae</taxon>
        <taxon>Microascales</taxon>
        <taxon>Microascaceae</taxon>
        <taxon>Lomentospora</taxon>
    </lineage>
</organism>
<dbReference type="InterPro" id="IPR036444">
    <property type="entry name" value="PLipase_A2_dom_sf"/>
</dbReference>
<keyword evidence="1" id="KW-0732">Signal</keyword>
<dbReference type="Proteomes" id="UP000233524">
    <property type="component" value="Unassembled WGS sequence"/>
</dbReference>
<dbReference type="Gene3D" id="1.20.90.10">
    <property type="entry name" value="Phospholipase A2 domain"/>
    <property type="match status" value="1"/>
</dbReference>
<dbReference type="PANTHER" id="PTHR40787:SF3">
    <property type="entry name" value="PROTEIN TRANSPORT PROTEIN SEC39"/>
    <property type="match status" value="1"/>
</dbReference>
<proteinExistence type="predicted"/>
<sequence length="186" mass="20878">MKFNSLFLYAIPAAALVLPGNSADTSAVVTKRQDATTITDQYLFSITLPVFTQRRNARNPSTLDWTSDGCTSSPDNPLGFPYVPACNRHDFGYHNYRNQGRFTESNKLRIDNNFKTDLYYQCESVSSLTRGLCRALADVYYAAVRAFGGGDATPGKRDDYLIVEYEEKLAIYNQLVEEARARGDIE</sequence>
<dbReference type="Pfam" id="PF09056">
    <property type="entry name" value="Phospholip_A2_3"/>
    <property type="match status" value="1"/>
</dbReference>
<feature type="chain" id="PRO_5014943597" description="Phospholipase A2" evidence="1">
    <location>
        <begin position="23"/>
        <end position="186"/>
    </location>
</feature>
<dbReference type="InterPro" id="IPR015141">
    <property type="entry name" value="PLipase_A2_prok/fun"/>
</dbReference>
<evidence type="ECO:0000256" key="1">
    <source>
        <dbReference type="SAM" id="SignalP"/>
    </source>
</evidence>
<feature type="signal peptide" evidence="1">
    <location>
        <begin position="1"/>
        <end position="22"/>
    </location>
</feature>
<dbReference type="PANTHER" id="PTHR40787">
    <property type="entry name" value="SECRETED PROTEIN"/>
    <property type="match status" value="1"/>
</dbReference>
<dbReference type="AlphaFoldDB" id="A0A2N3MZT7"/>
<protein>
    <recommendedName>
        <fullName evidence="4">Phospholipase A2</fullName>
    </recommendedName>
</protein>
<dbReference type="OrthoDB" id="5120271at2759"/>
<gene>
    <name evidence="2" type="ORF">jhhlp_007964</name>
</gene>
<name>A0A2N3MZT7_9PEZI</name>
<dbReference type="EMBL" id="NLAX01001142">
    <property type="protein sequence ID" value="PKS05697.1"/>
    <property type="molecule type" value="Genomic_DNA"/>
</dbReference>
<evidence type="ECO:0000313" key="3">
    <source>
        <dbReference type="Proteomes" id="UP000233524"/>
    </source>
</evidence>
<evidence type="ECO:0000313" key="2">
    <source>
        <dbReference type="EMBL" id="PKS05697.1"/>
    </source>
</evidence>
<comment type="caution">
    <text evidence="2">The sequence shown here is derived from an EMBL/GenBank/DDBJ whole genome shotgun (WGS) entry which is preliminary data.</text>
</comment>
<dbReference type="SUPFAM" id="SSF48619">
    <property type="entry name" value="Phospholipase A2, PLA2"/>
    <property type="match status" value="1"/>
</dbReference>
<dbReference type="GO" id="GO:0006644">
    <property type="term" value="P:phospholipid metabolic process"/>
    <property type="evidence" value="ECO:0007669"/>
    <property type="project" value="InterPro"/>
</dbReference>
<dbReference type="GO" id="GO:0050482">
    <property type="term" value="P:arachidonate secretion"/>
    <property type="evidence" value="ECO:0007669"/>
    <property type="project" value="InterPro"/>
</dbReference>
<dbReference type="GO" id="GO:0004623">
    <property type="term" value="F:phospholipase A2 activity"/>
    <property type="evidence" value="ECO:0007669"/>
    <property type="project" value="InterPro"/>
</dbReference>
<dbReference type="VEuPathDB" id="FungiDB:jhhlp_007964"/>
<accession>A0A2N3MZT7</accession>
<keyword evidence="3" id="KW-1185">Reference proteome</keyword>
<evidence type="ECO:0008006" key="4">
    <source>
        <dbReference type="Google" id="ProtNLM"/>
    </source>
</evidence>
<dbReference type="InParanoid" id="A0A2N3MZT7"/>